<dbReference type="SUPFAM" id="SSF52129">
    <property type="entry name" value="Caspase-like"/>
    <property type="match status" value="1"/>
</dbReference>
<dbReference type="InterPro" id="IPR029030">
    <property type="entry name" value="Caspase-like_dom_sf"/>
</dbReference>
<organism evidence="3 4">
    <name type="scientific">Streptomyces dangxiongensis</name>
    <dbReference type="NCBI Taxonomy" id="1442032"/>
    <lineage>
        <taxon>Bacteria</taxon>
        <taxon>Bacillati</taxon>
        <taxon>Actinomycetota</taxon>
        <taxon>Actinomycetes</taxon>
        <taxon>Kitasatosporales</taxon>
        <taxon>Streptomycetaceae</taxon>
        <taxon>Streptomyces</taxon>
    </lineage>
</organism>
<sequence>MPSAPRCPGARRRPRDWWWSAAGSATSSTRRRRRTPRAWRGRSASCRRRTRGRPAVPLPDPERSHAVLIGVHDYRQLEPLPGVEAGVSKLAELLCDREVWGLPRRNVTVFGARASADDILKAVRRAGRATTDTFLVYFAGHGRREHHSDQLHLALADADRDDVEIGALPYPLLLGLARRAGRDARRRVTLLDCCYSGLAIPMGDSATALGHLVKEPDAGEGGSPEDSGFASWIMTSTSRTELSFSPPRGYPYFTGALIDVLEHGIAGAGPTLSFDRIAKEAGDRLRTLKYPRPQCADHNAAGEESWVRNRAHEGPQDAPPRPVPHAGTGPAPRPAALSAEFPFDTVQGGGYRIGAVKRELNGVLATVGDPRLGWRALSPHFRTVSGRWFWGYDMRQVDAHIERQRADPTEFVDALRLLLARQGITVLPDGDPGGSRLRERCGALGAERLIGYAEKGAMTCTDTHLCLSSSALMRIPHSALEDVSLATLPKTVRTVTVTDQGGFSDESLRFITRVTFGHRTLEFDESSMAPVREALRAFLPAMDDLRRRRPEWFR</sequence>
<name>A0A3G2JIM8_9ACTN</name>
<proteinExistence type="predicted"/>
<dbReference type="OrthoDB" id="3542505at2"/>
<keyword evidence="4" id="KW-1185">Reference proteome</keyword>
<feature type="compositionally biased region" description="Basic residues" evidence="1">
    <location>
        <begin position="29"/>
        <end position="52"/>
    </location>
</feature>
<feature type="region of interest" description="Disordered" evidence="1">
    <location>
        <begin position="23"/>
        <end position="61"/>
    </location>
</feature>
<dbReference type="Proteomes" id="UP000268329">
    <property type="component" value="Chromosome"/>
</dbReference>
<dbReference type="Gene3D" id="3.40.50.1460">
    <property type="match status" value="1"/>
</dbReference>
<protein>
    <submittedName>
        <fullName evidence="3">Caspase family protein</fullName>
    </submittedName>
</protein>
<dbReference type="KEGG" id="sdd:D9753_24135"/>
<evidence type="ECO:0000256" key="1">
    <source>
        <dbReference type="SAM" id="MobiDB-lite"/>
    </source>
</evidence>
<evidence type="ECO:0000313" key="3">
    <source>
        <dbReference type="EMBL" id="AYN41461.1"/>
    </source>
</evidence>
<evidence type="ECO:0000259" key="2">
    <source>
        <dbReference type="Pfam" id="PF00656"/>
    </source>
</evidence>
<dbReference type="AlphaFoldDB" id="A0A3G2JIM8"/>
<dbReference type="NCBIfam" id="NF047832">
    <property type="entry name" value="caspase_w_EACC1"/>
    <property type="match status" value="1"/>
</dbReference>
<dbReference type="GO" id="GO:0006508">
    <property type="term" value="P:proteolysis"/>
    <property type="evidence" value="ECO:0007669"/>
    <property type="project" value="InterPro"/>
</dbReference>
<feature type="domain" description="Peptidase C14 caspase" evidence="2">
    <location>
        <begin position="64"/>
        <end position="265"/>
    </location>
</feature>
<reference evidence="3 4" key="1">
    <citation type="submission" date="2018-10" db="EMBL/GenBank/DDBJ databases">
        <title>The genome of Streptomyces dangxiongensis Z022.</title>
        <authorList>
            <person name="Zhang B."/>
        </authorList>
    </citation>
    <scope>NUCLEOTIDE SEQUENCE [LARGE SCALE GENOMIC DNA]</scope>
    <source>
        <strain evidence="3 4">Z022</strain>
    </source>
</reference>
<dbReference type="EMBL" id="CP033073">
    <property type="protein sequence ID" value="AYN41461.1"/>
    <property type="molecule type" value="Genomic_DNA"/>
</dbReference>
<dbReference type="GO" id="GO:0004197">
    <property type="term" value="F:cysteine-type endopeptidase activity"/>
    <property type="evidence" value="ECO:0007669"/>
    <property type="project" value="InterPro"/>
</dbReference>
<dbReference type="Pfam" id="PF00656">
    <property type="entry name" value="Peptidase_C14"/>
    <property type="match status" value="1"/>
</dbReference>
<dbReference type="InterPro" id="IPR011600">
    <property type="entry name" value="Pept_C14_caspase"/>
</dbReference>
<evidence type="ECO:0000313" key="4">
    <source>
        <dbReference type="Proteomes" id="UP000268329"/>
    </source>
</evidence>
<gene>
    <name evidence="3" type="ORF">D9753_24135</name>
</gene>
<accession>A0A3G2JIM8</accession>
<feature type="region of interest" description="Disordered" evidence="1">
    <location>
        <begin position="310"/>
        <end position="336"/>
    </location>
</feature>